<dbReference type="GO" id="GO:0008033">
    <property type="term" value="P:tRNA processing"/>
    <property type="evidence" value="ECO:0007669"/>
    <property type="project" value="UniProtKB-KW"/>
</dbReference>
<evidence type="ECO:0000256" key="4">
    <source>
        <dbReference type="ARBA" id="ARBA00022691"/>
    </source>
</evidence>
<feature type="non-terminal residue" evidence="8">
    <location>
        <position position="117"/>
    </location>
</feature>
<evidence type="ECO:0000256" key="1">
    <source>
        <dbReference type="ARBA" id="ARBA00012750"/>
    </source>
</evidence>
<comment type="caution">
    <text evidence="8">The sequence shown here is derived from an EMBL/GenBank/DDBJ whole genome shotgun (WGS) entry which is preliminary data.</text>
</comment>
<dbReference type="GO" id="GO:0032259">
    <property type="term" value="P:methylation"/>
    <property type="evidence" value="ECO:0007669"/>
    <property type="project" value="UniProtKB-KW"/>
</dbReference>
<dbReference type="SUPFAM" id="SSF111278">
    <property type="entry name" value="SSo0622-like"/>
    <property type="match status" value="1"/>
</dbReference>
<gene>
    <name evidence="8" type="ORF">FOL47_004709</name>
</gene>
<dbReference type="Gene3D" id="3.30.1960.10">
    <property type="entry name" value="tRNA wybutosine-synthesizing-like"/>
    <property type="match status" value="1"/>
</dbReference>
<dbReference type="Proteomes" id="UP000591131">
    <property type="component" value="Unassembled WGS sequence"/>
</dbReference>
<feature type="domain" description="tRNA wybutosine-synthesizing protein" evidence="7">
    <location>
        <begin position="1"/>
        <end position="99"/>
    </location>
</feature>
<dbReference type="EMBL" id="JAAPAO010002675">
    <property type="protein sequence ID" value="KAF4647355.1"/>
    <property type="molecule type" value="Genomic_DNA"/>
</dbReference>
<protein>
    <recommendedName>
        <fullName evidence="1">tRNA(Phe) 7-[(3-amino-3-carboxypropyl)-4-demethylwyosine(37)-N(4)]-methyltransferase</fullName>
        <ecNumber evidence="1">2.1.1.282</ecNumber>
    </recommendedName>
</protein>
<dbReference type="AlphaFoldDB" id="A0A7J6KJA2"/>
<keyword evidence="3" id="KW-0808">Transferase</keyword>
<dbReference type="InterPro" id="IPR036602">
    <property type="entry name" value="tRNA_yW-synthesising-like_sf"/>
</dbReference>
<dbReference type="InterPro" id="IPR003827">
    <property type="entry name" value="tRNA_yW-synthesising"/>
</dbReference>
<evidence type="ECO:0000313" key="8">
    <source>
        <dbReference type="EMBL" id="KAF4647355.1"/>
    </source>
</evidence>
<evidence type="ECO:0000259" key="7">
    <source>
        <dbReference type="Pfam" id="PF02676"/>
    </source>
</evidence>
<evidence type="ECO:0000256" key="3">
    <source>
        <dbReference type="ARBA" id="ARBA00022679"/>
    </source>
</evidence>
<evidence type="ECO:0000256" key="6">
    <source>
        <dbReference type="ARBA" id="ARBA00049202"/>
    </source>
</evidence>
<evidence type="ECO:0000313" key="9">
    <source>
        <dbReference type="Proteomes" id="UP000591131"/>
    </source>
</evidence>
<reference evidence="8 9" key="1">
    <citation type="submission" date="2020-04" db="EMBL/GenBank/DDBJ databases">
        <title>Perkinsus chesapeaki whole genome sequence.</title>
        <authorList>
            <person name="Bogema D.R."/>
        </authorList>
    </citation>
    <scope>NUCLEOTIDE SEQUENCE [LARGE SCALE GENOMIC DNA]</scope>
    <source>
        <strain evidence="8">ATCC PRA-425</strain>
    </source>
</reference>
<keyword evidence="5" id="KW-0819">tRNA processing</keyword>
<evidence type="ECO:0000256" key="5">
    <source>
        <dbReference type="ARBA" id="ARBA00022694"/>
    </source>
</evidence>
<keyword evidence="4" id="KW-0949">S-adenosyl-L-methionine</keyword>
<proteinExistence type="predicted"/>
<dbReference type="EC" id="2.1.1.282" evidence="1"/>
<keyword evidence="9" id="KW-1185">Reference proteome</keyword>
<name>A0A7J6KJA2_PERCH</name>
<organism evidence="8 9">
    <name type="scientific">Perkinsus chesapeaki</name>
    <name type="common">Clam parasite</name>
    <name type="synonym">Perkinsus andrewsi</name>
    <dbReference type="NCBI Taxonomy" id="330153"/>
    <lineage>
        <taxon>Eukaryota</taxon>
        <taxon>Sar</taxon>
        <taxon>Alveolata</taxon>
        <taxon>Perkinsozoa</taxon>
        <taxon>Perkinsea</taxon>
        <taxon>Perkinsida</taxon>
        <taxon>Perkinsidae</taxon>
        <taxon>Perkinsus</taxon>
    </lineage>
</organism>
<accession>A0A7J6KJA2</accession>
<dbReference type="GO" id="GO:0008168">
    <property type="term" value="F:methyltransferase activity"/>
    <property type="evidence" value="ECO:0007669"/>
    <property type="project" value="UniProtKB-KW"/>
</dbReference>
<sequence length="117" mass="13128">FEPIILHVACSSLESAMKLVRGFRTVLPLSMIRSIQANSPEDCRKVLVAVEGEDRIDAPIRVLGQDLYKGDAEEWLIKAANEKLRRNFERIDEVTEAVKKVLEGVDMPTCEESSPSE</sequence>
<dbReference type="OrthoDB" id="432980at2759"/>
<comment type="catalytic activity">
    <reaction evidence="6">
        <text>4-demethyl-7-[(3S)-3-amino-3-carboxypropyl]wyosine(37) in tRNA(Phe) + S-adenosyl-L-methionine = 7-[(3S)-3-amino-3-carboxypropyl]wyosine(37) in tRNA(Phe) + S-adenosyl-L-homocysteine + H(+)</text>
        <dbReference type="Rhea" id="RHEA:36635"/>
        <dbReference type="Rhea" id="RHEA-COMP:10378"/>
        <dbReference type="Rhea" id="RHEA-COMP:10379"/>
        <dbReference type="ChEBI" id="CHEBI:15378"/>
        <dbReference type="ChEBI" id="CHEBI:57856"/>
        <dbReference type="ChEBI" id="CHEBI:59789"/>
        <dbReference type="ChEBI" id="CHEBI:73543"/>
        <dbReference type="ChEBI" id="CHEBI:73550"/>
        <dbReference type="EC" id="2.1.1.282"/>
    </reaction>
</comment>
<evidence type="ECO:0000256" key="2">
    <source>
        <dbReference type="ARBA" id="ARBA00022603"/>
    </source>
</evidence>
<dbReference type="Pfam" id="PF02676">
    <property type="entry name" value="TYW3"/>
    <property type="match status" value="1"/>
</dbReference>
<keyword evidence="2" id="KW-0489">Methyltransferase</keyword>